<evidence type="ECO:0000313" key="2">
    <source>
        <dbReference type="EMBL" id="MFD2659370.1"/>
    </source>
</evidence>
<feature type="transmembrane region" description="Helical" evidence="1">
    <location>
        <begin position="5"/>
        <end position="24"/>
    </location>
</feature>
<keyword evidence="3" id="KW-1185">Reference proteome</keyword>
<dbReference type="EMBL" id="JBHUMY010000003">
    <property type="protein sequence ID" value="MFD2659370.1"/>
    <property type="molecule type" value="Genomic_DNA"/>
</dbReference>
<sequence>MKKKIFLFIITVVIIIGLYGFTYIPKNIISIQPNNVSKIEIFDGNRGELITISNSEQTEHIISNLNKITFKKDKPSIGYMGYKFRMTIYDDKGRKYKEIIINSNERIRYRGFFYIDESGKIDEDYINALFEKDESK</sequence>
<accession>A0ABW5QT72</accession>
<comment type="caution">
    <text evidence="2">The sequence shown here is derived from an EMBL/GenBank/DDBJ whole genome shotgun (WGS) entry which is preliminary data.</text>
</comment>
<dbReference type="RefSeq" id="WP_379270043.1">
    <property type="nucleotide sequence ID" value="NZ_JBHUGT010000037.1"/>
</dbReference>
<keyword evidence="1" id="KW-0472">Membrane</keyword>
<evidence type="ECO:0000256" key="1">
    <source>
        <dbReference type="SAM" id="Phobius"/>
    </source>
</evidence>
<keyword evidence="1" id="KW-0812">Transmembrane</keyword>
<name>A0ABW5QT72_9BACL</name>
<keyword evidence="1" id="KW-1133">Transmembrane helix</keyword>
<organism evidence="2 3">
    <name type="scientific">Paenibacillus thailandensis</name>
    <dbReference type="NCBI Taxonomy" id="393250"/>
    <lineage>
        <taxon>Bacteria</taxon>
        <taxon>Bacillati</taxon>
        <taxon>Bacillota</taxon>
        <taxon>Bacilli</taxon>
        <taxon>Bacillales</taxon>
        <taxon>Paenibacillaceae</taxon>
        <taxon>Paenibacillus</taxon>
    </lineage>
</organism>
<gene>
    <name evidence="2" type="ORF">ACFSW5_03720</name>
</gene>
<proteinExistence type="predicted"/>
<protein>
    <submittedName>
        <fullName evidence="2">Uncharacterized protein</fullName>
    </submittedName>
</protein>
<reference evidence="3" key="1">
    <citation type="journal article" date="2019" name="Int. J. Syst. Evol. Microbiol.">
        <title>The Global Catalogue of Microorganisms (GCM) 10K type strain sequencing project: providing services to taxonomists for standard genome sequencing and annotation.</title>
        <authorList>
            <consortium name="The Broad Institute Genomics Platform"/>
            <consortium name="The Broad Institute Genome Sequencing Center for Infectious Disease"/>
            <person name="Wu L."/>
            <person name="Ma J."/>
        </authorList>
    </citation>
    <scope>NUCLEOTIDE SEQUENCE [LARGE SCALE GENOMIC DNA]</scope>
    <source>
        <strain evidence="3">TISTR 1827</strain>
    </source>
</reference>
<dbReference type="Proteomes" id="UP001597493">
    <property type="component" value="Unassembled WGS sequence"/>
</dbReference>
<evidence type="ECO:0000313" key="3">
    <source>
        <dbReference type="Proteomes" id="UP001597493"/>
    </source>
</evidence>